<accession>A0A0A9GPT3</accession>
<dbReference type="EMBL" id="GBRH01171399">
    <property type="protein sequence ID" value="JAE26497.1"/>
    <property type="molecule type" value="Transcribed_RNA"/>
</dbReference>
<evidence type="ECO:0000313" key="1">
    <source>
        <dbReference type="EMBL" id="JAE26497.1"/>
    </source>
</evidence>
<dbReference type="AlphaFoldDB" id="A0A0A9GPT3"/>
<reference evidence="1" key="2">
    <citation type="journal article" date="2015" name="Data Brief">
        <title>Shoot transcriptome of the giant reed, Arundo donax.</title>
        <authorList>
            <person name="Barrero R.A."/>
            <person name="Guerrero F.D."/>
            <person name="Moolhuijzen P."/>
            <person name="Goolsby J.A."/>
            <person name="Tidwell J."/>
            <person name="Bellgard S.E."/>
            <person name="Bellgard M.I."/>
        </authorList>
    </citation>
    <scope>NUCLEOTIDE SEQUENCE</scope>
    <source>
        <tissue evidence="1">Shoot tissue taken approximately 20 cm above the soil surface</tissue>
    </source>
</reference>
<name>A0A0A9GPT3_ARUDO</name>
<sequence>MIWTVKAHVGYDGIEGPALTYLPHPSLLVLDCEDPYIAAHENDICALGEANHIK</sequence>
<proteinExistence type="predicted"/>
<reference evidence="1" key="1">
    <citation type="submission" date="2014-09" db="EMBL/GenBank/DDBJ databases">
        <authorList>
            <person name="Magalhaes I.L.F."/>
            <person name="Oliveira U."/>
            <person name="Santos F.R."/>
            <person name="Vidigal T.H.D.A."/>
            <person name="Brescovit A.D."/>
            <person name="Santos A.J."/>
        </authorList>
    </citation>
    <scope>NUCLEOTIDE SEQUENCE</scope>
    <source>
        <tissue evidence="1">Shoot tissue taken approximately 20 cm above the soil surface</tissue>
    </source>
</reference>
<organism evidence="1">
    <name type="scientific">Arundo donax</name>
    <name type="common">Giant reed</name>
    <name type="synonym">Donax arundinaceus</name>
    <dbReference type="NCBI Taxonomy" id="35708"/>
    <lineage>
        <taxon>Eukaryota</taxon>
        <taxon>Viridiplantae</taxon>
        <taxon>Streptophyta</taxon>
        <taxon>Embryophyta</taxon>
        <taxon>Tracheophyta</taxon>
        <taxon>Spermatophyta</taxon>
        <taxon>Magnoliopsida</taxon>
        <taxon>Liliopsida</taxon>
        <taxon>Poales</taxon>
        <taxon>Poaceae</taxon>
        <taxon>PACMAD clade</taxon>
        <taxon>Arundinoideae</taxon>
        <taxon>Arundineae</taxon>
        <taxon>Arundo</taxon>
    </lineage>
</organism>
<protein>
    <submittedName>
        <fullName evidence="1">Uncharacterized protein</fullName>
    </submittedName>
</protein>